<evidence type="ECO:0000256" key="1">
    <source>
        <dbReference type="PROSITE-ProRule" id="PRU00325"/>
    </source>
</evidence>
<sequence length="288" mass="33043">MNINNFENHIDKIILDRGYNYYIEGNVVEAIEQGENKYLFYVDGSDNYEVLIDIGDNGDILFSQCDCPYDFGPVCKHEVAAYFELSDMLDPSTSSDKLPKKQHKQISMQEVLSDLSKEELIDIITRLANEDDTLKNNLLLKYSNGDHQHELEACQEFIHSIIRKYTGREGFIRYRDASAFVRELDEVLEKARNTDDALLAIDISLLLIEEAIDAFQYADDSGGDIGSLVTEIFKVIGEISIKNKGTDHQKEIFEKLLAQTDNNVFDGWFDYKFDLLQICLEFADDEKL</sequence>
<evidence type="ECO:0000259" key="2">
    <source>
        <dbReference type="PROSITE" id="PS50966"/>
    </source>
</evidence>
<dbReference type="InterPro" id="IPR007527">
    <property type="entry name" value="Znf_SWIM"/>
</dbReference>
<evidence type="ECO:0000313" key="4">
    <source>
        <dbReference type="Proteomes" id="UP001231362"/>
    </source>
</evidence>
<gene>
    <name evidence="3" type="ORF">J2S07_004034</name>
</gene>
<comment type="caution">
    <text evidence="3">The sequence shown here is derived from an EMBL/GenBank/DDBJ whole genome shotgun (WGS) entry which is preliminary data.</text>
</comment>
<keyword evidence="1" id="KW-0863">Zinc-finger</keyword>
<name>A0ABT9V9Q0_9BACL</name>
<feature type="domain" description="SWIM-type" evidence="2">
    <location>
        <begin position="48"/>
        <end position="86"/>
    </location>
</feature>
<reference evidence="3 4" key="1">
    <citation type="submission" date="2023-07" db="EMBL/GenBank/DDBJ databases">
        <title>Genomic Encyclopedia of Type Strains, Phase IV (KMG-IV): sequencing the most valuable type-strain genomes for metagenomic binning, comparative biology and taxonomic classification.</title>
        <authorList>
            <person name="Goeker M."/>
        </authorList>
    </citation>
    <scope>NUCLEOTIDE SEQUENCE [LARGE SCALE GENOMIC DNA]</scope>
    <source>
        <strain evidence="3 4">DSM 23948</strain>
    </source>
</reference>
<organism evidence="3 4">
    <name type="scientific">Anoxybacillus andreesenii</name>
    <dbReference type="NCBI Taxonomy" id="1325932"/>
    <lineage>
        <taxon>Bacteria</taxon>
        <taxon>Bacillati</taxon>
        <taxon>Bacillota</taxon>
        <taxon>Bacilli</taxon>
        <taxon>Bacillales</taxon>
        <taxon>Anoxybacillaceae</taxon>
        <taxon>Anoxybacillus</taxon>
    </lineage>
</organism>
<keyword evidence="4" id="KW-1185">Reference proteome</keyword>
<dbReference type="EMBL" id="JAUSTU010000034">
    <property type="protein sequence ID" value="MDQ0157687.1"/>
    <property type="molecule type" value="Genomic_DNA"/>
</dbReference>
<dbReference type="PROSITE" id="PS50966">
    <property type="entry name" value="ZF_SWIM"/>
    <property type="match status" value="1"/>
</dbReference>
<keyword evidence="1" id="KW-0862">Zinc</keyword>
<keyword evidence="1" id="KW-0479">Metal-binding</keyword>
<evidence type="ECO:0000313" key="3">
    <source>
        <dbReference type="EMBL" id="MDQ0157687.1"/>
    </source>
</evidence>
<proteinExistence type="predicted"/>
<protein>
    <recommendedName>
        <fullName evidence="2">SWIM-type domain-containing protein</fullName>
    </recommendedName>
</protein>
<dbReference type="RefSeq" id="WP_307152137.1">
    <property type="nucleotide sequence ID" value="NZ_JAUSTU010000034.1"/>
</dbReference>
<accession>A0ABT9V9Q0</accession>
<dbReference type="Proteomes" id="UP001231362">
    <property type="component" value="Unassembled WGS sequence"/>
</dbReference>